<dbReference type="EMBL" id="CP119880">
    <property type="protein sequence ID" value="WFD36164.1"/>
    <property type="molecule type" value="Genomic_DNA"/>
</dbReference>
<name>A0AAF0J7W9_9BASI</name>
<evidence type="ECO:0000256" key="1">
    <source>
        <dbReference type="ARBA" id="ARBA00023043"/>
    </source>
</evidence>
<dbReference type="InterPro" id="IPR036770">
    <property type="entry name" value="Ankyrin_rpt-contain_sf"/>
</dbReference>
<accession>A0AAF0J7W9</accession>
<dbReference type="Gene3D" id="2.60.40.10">
    <property type="entry name" value="Immunoglobulins"/>
    <property type="match status" value="1"/>
</dbReference>
<protein>
    <recommendedName>
        <fullName evidence="5">IPT/TIG domain-containing protein</fullName>
    </recommendedName>
</protein>
<dbReference type="GO" id="GO:0003712">
    <property type="term" value="F:transcription coregulator activity"/>
    <property type="evidence" value="ECO:0007669"/>
    <property type="project" value="TreeGrafter"/>
</dbReference>
<dbReference type="PROSITE" id="PS50088">
    <property type="entry name" value="ANK_REPEAT"/>
    <property type="match status" value="2"/>
</dbReference>
<dbReference type="Pfam" id="PF01833">
    <property type="entry name" value="TIG"/>
    <property type="match status" value="1"/>
</dbReference>
<dbReference type="SMART" id="SM00248">
    <property type="entry name" value="ANK"/>
    <property type="match status" value="2"/>
</dbReference>
<evidence type="ECO:0000256" key="4">
    <source>
        <dbReference type="SAM" id="Phobius"/>
    </source>
</evidence>
<dbReference type="SMART" id="SM00429">
    <property type="entry name" value="IPT"/>
    <property type="match status" value="1"/>
</dbReference>
<organism evidence="6 7">
    <name type="scientific">Malassezia cuniculi</name>
    <dbReference type="NCBI Taxonomy" id="948313"/>
    <lineage>
        <taxon>Eukaryota</taxon>
        <taxon>Fungi</taxon>
        <taxon>Dikarya</taxon>
        <taxon>Basidiomycota</taxon>
        <taxon>Ustilaginomycotina</taxon>
        <taxon>Malasseziomycetes</taxon>
        <taxon>Malasseziales</taxon>
        <taxon>Malasseziaceae</taxon>
        <taxon>Malassezia</taxon>
    </lineage>
</organism>
<dbReference type="PANTHER" id="PTHR23335:SF1">
    <property type="entry name" value="CALMODULIN-BINDING TRANSCRIPTION ACTIVATOR, ISOFORM F"/>
    <property type="match status" value="1"/>
</dbReference>
<evidence type="ECO:0000256" key="3">
    <source>
        <dbReference type="SAM" id="MobiDB-lite"/>
    </source>
</evidence>
<evidence type="ECO:0000313" key="7">
    <source>
        <dbReference type="Proteomes" id="UP001219933"/>
    </source>
</evidence>
<feature type="transmembrane region" description="Helical" evidence="4">
    <location>
        <begin position="945"/>
        <end position="964"/>
    </location>
</feature>
<dbReference type="SUPFAM" id="SSF48403">
    <property type="entry name" value="Ankyrin repeat"/>
    <property type="match status" value="1"/>
</dbReference>
<dbReference type="Pfam" id="PF12796">
    <property type="entry name" value="Ank_2"/>
    <property type="match status" value="1"/>
</dbReference>
<evidence type="ECO:0000313" key="6">
    <source>
        <dbReference type="EMBL" id="WFD36164.1"/>
    </source>
</evidence>
<dbReference type="CDD" id="cd00102">
    <property type="entry name" value="IPT"/>
    <property type="match status" value="1"/>
</dbReference>
<dbReference type="Gene3D" id="1.25.40.20">
    <property type="entry name" value="Ankyrin repeat-containing domain"/>
    <property type="match status" value="1"/>
</dbReference>
<feature type="region of interest" description="Disordered" evidence="3">
    <location>
        <begin position="406"/>
        <end position="428"/>
    </location>
</feature>
<feature type="region of interest" description="Disordered" evidence="3">
    <location>
        <begin position="231"/>
        <end position="251"/>
    </location>
</feature>
<keyword evidence="4" id="KW-0472">Membrane</keyword>
<dbReference type="InterPro" id="IPR013783">
    <property type="entry name" value="Ig-like_fold"/>
</dbReference>
<dbReference type="Proteomes" id="UP001219933">
    <property type="component" value="Chromosome 4"/>
</dbReference>
<dbReference type="GO" id="GO:0003690">
    <property type="term" value="F:double-stranded DNA binding"/>
    <property type="evidence" value="ECO:0007669"/>
    <property type="project" value="TreeGrafter"/>
</dbReference>
<dbReference type="PROSITE" id="PS50297">
    <property type="entry name" value="ANK_REP_REGION"/>
    <property type="match status" value="2"/>
</dbReference>
<dbReference type="PANTHER" id="PTHR23335">
    <property type="entry name" value="CALMODULIN-BINDING TRANSCRIPTION ACTIVATOR CAMTA"/>
    <property type="match status" value="1"/>
</dbReference>
<dbReference type="InterPro" id="IPR002909">
    <property type="entry name" value="IPT_dom"/>
</dbReference>
<reference evidence="6" key="1">
    <citation type="submission" date="2023-03" db="EMBL/GenBank/DDBJ databases">
        <title>Mating type loci evolution in Malassezia.</title>
        <authorList>
            <person name="Coelho M.A."/>
        </authorList>
    </citation>
    <scope>NUCLEOTIDE SEQUENCE</scope>
    <source>
        <strain evidence="6">CBS 11721</strain>
    </source>
</reference>
<dbReference type="AlphaFoldDB" id="A0AAF0J7W9"/>
<dbReference type="InterPro" id="IPR057962">
    <property type="entry name" value="SPT23_MGA2_DBD"/>
</dbReference>
<keyword evidence="4" id="KW-0812">Transmembrane</keyword>
<dbReference type="InterPro" id="IPR002110">
    <property type="entry name" value="Ankyrin_rpt"/>
</dbReference>
<dbReference type="GO" id="GO:0006357">
    <property type="term" value="P:regulation of transcription by RNA polymerase II"/>
    <property type="evidence" value="ECO:0007669"/>
    <property type="project" value="TreeGrafter"/>
</dbReference>
<feature type="repeat" description="ANK" evidence="2">
    <location>
        <begin position="664"/>
        <end position="696"/>
    </location>
</feature>
<dbReference type="SUPFAM" id="SSF81296">
    <property type="entry name" value="E set domains"/>
    <property type="match status" value="1"/>
</dbReference>
<keyword evidence="1 2" id="KW-0040">ANK repeat</keyword>
<feature type="domain" description="IPT/TIG" evidence="5">
    <location>
        <begin position="495"/>
        <end position="582"/>
    </location>
</feature>
<dbReference type="GO" id="GO:0005634">
    <property type="term" value="C:nucleus"/>
    <property type="evidence" value="ECO:0007669"/>
    <property type="project" value="TreeGrafter"/>
</dbReference>
<dbReference type="Pfam" id="PF25603">
    <property type="entry name" value="SPT23_MGA2_DBD"/>
    <property type="match status" value="1"/>
</dbReference>
<feature type="compositionally biased region" description="Low complexity" evidence="3">
    <location>
        <begin position="768"/>
        <end position="778"/>
    </location>
</feature>
<evidence type="ECO:0000256" key="2">
    <source>
        <dbReference type="PROSITE-ProRule" id="PRU00023"/>
    </source>
</evidence>
<feature type="region of interest" description="Disordered" evidence="3">
    <location>
        <begin position="820"/>
        <end position="839"/>
    </location>
</feature>
<keyword evidence="4" id="KW-1133">Transmembrane helix</keyword>
<feature type="repeat" description="ANK" evidence="2">
    <location>
        <begin position="697"/>
        <end position="723"/>
    </location>
</feature>
<evidence type="ECO:0000259" key="5">
    <source>
        <dbReference type="SMART" id="SM00429"/>
    </source>
</evidence>
<keyword evidence="7" id="KW-1185">Reference proteome</keyword>
<dbReference type="InterPro" id="IPR014756">
    <property type="entry name" value="Ig_E-set"/>
</dbReference>
<feature type="region of interest" description="Disordered" evidence="3">
    <location>
        <begin position="19"/>
        <end position="43"/>
    </location>
</feature>
<proteinExistence type="predicted"/>
<feature type="region of interest" description="Disordered" evidence="3">
    <location>
        <begin position="754"/>
        <end position="778"/>
    </location>
</feature>
<feature type="compositionally biased region" description="Low complexity" evidence="3">
    <location>
        <begin position="21"/>
        <end position="43"/>
    </location>
</feature>
<sequence>MSKGESLFVLSPTDLTLDDYSGTPASCASTPTPPSLTSESSPESVYLYNDDSRMSDFDHAPYLGGGDMESVDDGFLRKDDIQLLDDRLEPAWASDFHSDVSPPSKSESSAMDMLSPAFSGNSAAGIHVNERVFDTIVEPETCAPPSAFETRQMTPPAEPDSDVPDFPLTATSFIRPSRDALPKDLELLIHGIPMSGAKSRVETQIRMHLELVRRLPDGSCERIGSFSHIKVPPLSGTKRKSRKYQPPNVPPESVLQLEATVVTSRPPHTRVYVCDSCRERERKRAHRRKGRRVNPVIQATPDEMRALGIDPESPNAAELASNAMEEEERKHAVLFNCGDYINFSDGAAVLSTRITCYCRHHQEKVGFCIVFVLRNSHGEFVATQTTPPIMIMDDHKSSAGSAIAKRERVHQVDGSTQDEPSVRMRPYDDAARQQRSPTSFVIDPTSFVQNTTPILHTMPPEPVPAPMPAPVPAPVQLNQFFHEIDSPVIEPSGPAPVINKLIPSEGPVTGGIEITILGENFAEGITCFFGDTPSSMTRVWANSTLVCLLPPSMQAGSVPVTLCATGMPPVASMDNMHLFTYVDATDRALMELALQVVGLQMTGQMTSARDIAMRIVGSRSSGGGGSTMQPQNMQHSLMNLISLADDTEAVETKHTTALAACNKQGHTLLHLAAACGFDLLVEDLATRGAALDALDRGGYTPLHLAALAGHVDVVQVLLRLGASPLIEAYNGDLALDCARRSKNDDVEDLLDGATAGEGIDQESESESETLSATSEATSEASITFSELAEALRPSLSESPTQRSTAWGPLGFIAPLLHSPGGKRSSKLRNDDSSDEESSWRSIWRNRLPNVHSINLPRLSSPSPPQLLSPLPSYDEAMLADDFAISQNIDGEKVITPGIKNADMRMEQNYKNSLGIMADDAYAHVNAAVTRDPIFRVRPSVRDDHMLLLFWIPALVLVIGVSLFVSFSPTFAGEHAVPFS</sequence>
<gene>
    <name evidence="6" type="ORF">MCUN1_003040</name>
</gene>